<dbReference type="AlphaFoldDB" id="A0A765X7B6"/>
<dbReference type="EMBL" id="DAAYTU010000013">
    <property type="protein sequence ID" value="HAG5770777.1"/>
    <property type="molecule type" value="Genomic_DNA"/>
</dbReference>
<dbReference type="PIRSF" id="PIRSF003165">
    <property type="entry name" value="Chaperone_SicA"/>
    <property type="match status" value="1"/>
</dbReference>
<dbReference type="SUPFAM" id="SSF48452">
    <property type="entry name" value="TPR-like"/>
    <property type="match status" value="1"/>
</dbReference>
<dbReference type="InterPro" id="IPR011990">
    <property type="entry name" value="TPR-like_helical_dom_sf"/>
</dbReference>
<dbReference type="Pfam" id="PF07720">
    <property type="entry name" value="TPR_3"/>
    <property type="match status" value="2"/>
</dbReference>
<dbReference type="InterPro" id="IPR016379">
    <property type="entry name" value="T3SS_Ca_resp_chp_LcrH/SycD_sub"/>
</dbReference>
<dbReference type="InterPro" id="IPR005415">
    <property type="entry name" value="T3SS_Ca_resp_chp_LcrH/SycD"/>
</dbReference>
<evidence type="ECO:0000256" key="2">
    <source>
        <dbReference type="ARBA" id="ARBA00023186"/>
    </source>
</evidence>
<evidence type="ECO:0000256" key="1">
    <source>
        <dbReference type="ARBA" id="ARBA00010244"/>
    </source>
</evidence>
<sequence>MNLNLPVTFKSNDEWAEQLKEALSQGKDLAPLHGLTPELLDRIYAYAYDFYEKGRMSDAENFYRLLCIYDFKNYEYLKGYAAVCQSKKKYQQAYELFQLSYNLSPFNDFLIIYRMGQCQIGAKNIENAINCFNFIINNCDNERVKNKAQAYIELLVDDGEDINY</sequence>
<gene>
    <name evidence="3" type="ORF">GGB84_002448</name>
</gene>
<dbReference type="InterPro" id="IPR011716">
    <property type="entry name" value="TPR-3"/>
</dbReference>
<proteinExistence type="inferred from homology"/>
<evidence type="ECO:0000313" key="3">
    <source>
        <dbReference type="EMBL" id="HAG5770777.1"/>
    </source>
</evidence>
<reference evidence="3" key="2">
    <citation type="submission" date="2020-02" db="EMBL/GenBank/DDBJ databases">
        <authorList>
            <consortium name="NCBI Pathogen Detection Project"/>
        </authorList>
    </citation>
    <scope>NUCLEOTIDE SEQUENCE</scope>
    <source>
        <strain evidence="3">1839</strain>
    </source>
</reference>
<dbReference type="Gene3D" id="1.25.40.10">
    <property type="entry name" value="Tetratricopeptide repeat domain"/>
    <property type="match status" value="1"/>
</dbReference>
<accession>A0A765X7B6</accession>
<comment type="caution">
    <text evidence="3">The sequence shown here is derived from an EMBL/GenBank/DDBJ whole genome shotgun (WGS) entry which is preliminary data.</text>
</comment>
<comment type="similarity">
    <text evidence="1">Belongs to the LcrH/SycD chaperone family.</text>
</comment>
<keyword evidence="2" id="KW-0143">Chaperone</keyword>
<reference evidence="3" key="1">
    <citation type="journal article" date="2018" name="Genome Biol.">
        <title>SKESA: strategic k-mer extension for scrupulous assemblies.</title>
        <authorList>
            <person name="Souvorov A."/>
            <person name="Agarwala R."/>
            <person name="Lipman D.J."/>
        </authorList>
    </citation>
    <scope>NUCLEOTIDE SEQUENCE [LARGE SCALE GENOMIC DNA]</scope>
    <source>
        <strain evidence="3">1839</strain>
    </source>
</reference>
<organism evidence="3">
    <name type="scientific">Escherichia coli</name>
    <dbReference type="NCBI Taxonomy" id="562"/>
    <lineage>
        <taxon>Bacteria</taxon>
        <taxon>Pseudomonadati</taxon>
        <taxon>Pseudomonadota</taxon>
        <taxon>Gammaproteobacteria</taxon>
        <taxon>Enterobacterales</taxon>
        <taxon>Enterobacteriaceae</taxon>
        <taxon>Escherichia</taxon>
    </lineage>
</organism>
<name>A0A765X7B6_ECOLX</name>
<dbReference type="PRINTS" id="PR01595">
    <property type="entry name" value="SYCDCHAPRONE"/>
</dbReference>
<protein>
    <submittedName>
        <fullName evidence="3">Tetratricopeptide repeat protein</fullName>
    </submittedName>
</protein>